<proteinExistence type="predicted"/>
<sequence length="43" mass="4927">MRIAHAKEKSVNVMGNVTNAGNIMQSLNVRDLFIVKKRKRNDE</sequence>
<keyword evidence="2" id="KW-1185">Reference proteome</keyword>
<name>A0ABV1HB53_9FIRM</name>
<dbReference type="EMBL" id="JBBMEX010000002">
    <property type="protein sequence ID" value="MEQ2556938.1"/>
    <property type="molecule type" value="Genomic_DNA"/>
</dbReference>
<organism evidence="1 2">
    <name type="scientific">Maccoyibacter intestinihominis</name>
    <dbReference type="NCBI Taxonomy" id="3133499"/>
    <lineage>
        <taxon>Bacteria</taxon>
        <taxon>Bacillati</taxon>
        <taxon>Bacillota</taxon>
        <taxon>Clostridia</taxon>
        <taxon>Lachnospirales</taxon>
        <taxon>Lachnospiraceae</taxon>
        <taxon>Maccoyibacter</taxon>
    </lineage>
</organism>
<evidence type="ECO:0000313" key="1">
    <source>
        <dbReference type="EMBL" id="MEQ2556938.1"/>
    </source>
</evidence>
<accession>A0ABV1HB53</accession>
<reference evidence="1 2" key="1">
    <citation type="submission" date="2024-03" db="EMBL/GenBank/DDBJ databases">
        <title>Human intestinal bacterial collection.</title>
        <authorList>
            <person name="Pauvert C."/>
            <person name="Hitch T.C.A."/>
            <person name="Clavel T."/>
        </authorList>
    </citation>
    <scope>NUCLEOTIDE SEQUENCE [LARGE SCALE GENOMIC DNA]</scope>
    <source>
        <strain evidence="1 2">CLA-AA-H185</strain>
    </source>
</reference>
<protein>
    <submittedName>
        <fullName evidence="1">Uncharacterized protein</fullName>
    </submittedName>
</protein>
<gene>
    <name evidence="1" type="ORF">WMO43_03455</name>
</gene>
<evidence type="ECO:0000313" key="2">
    <source>
        <dbReference type="Proteomes" id="UP001454489"/>
    </source>
</evidence>
<dbReference type="Proteomes" id="UP001454489">
    <property type="component" value="Unassembled WGS sequence"/>
</dbReference>
<comment type="caution">
    <text evidence="1">The sequence shown here is derived from an EMBL/GenBank/DDBJ whole genome shotgun (WGS) entry which is preliminary data.</text>
</comment>
<dbReference type="RefSeq" id="WP_353529958.1">
    <property type="nucleotide sequence ID" value="NZ_JBBMEX010000002.1"/>
</dbReference>